<dbReference type="GO" id="GO:0097730">
    <property type="term" value="C:non-motile cilium"/>
    <property type="evidence" value="ECO:0007669"/>
    <property type="project" value="TreeGrafter"/>
</dbReference>
<keyword evidence="4" id="KW-0963">Cytoplasm</keyword>
<keyword evidence="6" id="KW-0206">Cytoskeleton</keyword>
<proteinExistence type="inferred from homology"/>
<reference evidence="10" key="2">
    <citation type="submission" date="2025-09" db="UniProtKB">
        <authorList>
            <consortium name="Ensembl"/>
        </authorList>
    </citation>
    <scope>IDENTIFICATION</scope>
</reference>
<evidence type="ECO:0000313" key="10">
    <source>
        <dbReference type="Ensembl" id="ENSEBUP00000016374.1"/>
    </source>
</evidence>
<accession>A0A8C4WWY2</accession>
<dbReference type="PANTHER" id="PTHR34174:SF1">
    <property type="entry name" value="CENTRIOLAR AND CILIOGENESIS-ASSOCIATED PROTEIN HYLS1"/>
    <property type="match status" value="1"/>
</dbReference>
<dbReference type="InterPro" id="IPR027918">
    <property type="entry name" value="HYLS1_C_dom"/>
</dbReference>
<dbReference type="Proteomes" id="UP000694388">
    <property type="component" value="Unplaced"/>
</dbReference>
<dbReference type="GeneTree" id="ENSGT00390000008848"/>
<feature type="domain" description="Centriolar and ciliogenesis-associated protein HYLS1 C-terminal" evidence="9">
    <location>
        <begin position="197"/>
        <end position="283"/>
    </location>
</feature>
<evidence type="ECO:0000259" key="9">
    <source>
        <dbReference type="Pfam" id="PF15311"/>
    </source>
</evidence>
<sequence>MADRLAFKDEVLRRRLEVLGYTNISPESMNEIRGAVATERSADPYLSRTVQASAQPPSAQPQSGQTIASTRLVSWDCLRELTNAQPSRASCSGDSCSTSSSGHNGMNLRRKVVRHKNGETLVCDESPQSDMDSVSNDEFLPLPVASGEDSGSVIESEVCSTNDFYTQVLPRSAPVMHRSAGCEDGYYAVNYPSLIRPMEHPHTRNLKKMDPVARYFQYKEEWENFQPPGENPRKHLRWQIREQMWYKDEVFQKPQHAVTLNHYVVPTEKKRLALRWEVRHDLAQGIMPRSFYSPL</sequence>
<dbReference type="AlphaFoldDB" id="A0A8C4WWY2"/>
<name>A0A8C4WWY2_EPTBU</name>
<evidence type="ECO:0000256" key="3">
    <source>
        <dbReference type="ARBA" id="ARBA00010091"/>
    </source>
</evidence>
<dbReference type="Pfam" id="PF15311">
    <property type="entry name" value="HYLS1_C"/>
    <property type="match status" value="1"/>
</dbReference>
<comment type="similarity">
    <text evidence="3">Belongs to the HYLS1 family.</text>
</comment>
<dbReference type="InterPro" id="IPR052319">
    <property type="entry name" value="Centriolar_ciliogenesis_assoc"/>
</dbReference>
<keyword evidence="7" id="KW-0966">Cell projection</keyword>
<dbReference type="GO" id="GO:0060271">
    <property type="term" value="P:cilium assembly"/>
    <property type="evidence" value="ECO:0007669"/>
    <property type="project" value="TreeGrafter"/>
</dbReference>
<dbReference type="GO" id="GO:0005814">
    <property type="term" value="C:centriole"/>
    <property type="evidence" value="ECO:0007669"/>
    <property type="project" value="UniProtKB-SubCell"/>
</dbReference>
<evidence type="ECO:0000313" key="11">
    <source>
        <dbReference type="Proteomes" id="UP000694388"/>
    </source>
</evidence>
<evidence type="ECO:0000256" key="6">
    <source>
        <dbReference type="ARBA" id="ARBA00023212"/>
    </source>
</evidence>
<reference evidence="10" key="1">
    <citation type="submission" date="2025-08" db="UniProtKB">
        <authorList>
            <consortium name="Ensembl"/>
        </authorList>
    </citation>
    <scope>IDENTIFICATION</scope>
</reference>
<keyword evidence="11" id="KW-1185">Reference proteome</keyword>
<dbReference type="PANTHER" id="PTHR34174">
    <property type="entry name" value="HYDROLETHALUS SYNDROME PROTEIN 1"/>
    <property type="match status" value="1"/>
</dbReference>
<dbReference type="InterPro" id="IPR026227">
    <property type="entry name" value="HYLS1"/>
</dbReference>
<evidence type="ECO:0000256" key="8">
    <source>
        <dbReference type="SAM" id="MobiDB-lite"/>
    </source>
</evidence>
<keyword evidence="5" id="KW-0970">Cilium biogenesis/degradation</keyword>
<organism evidence="10 11">
    <name type="scientific">Eptatretus burgeri</name>
    <name type="common">Inshore hagfish</name>
    <dbReference type="NCBI Taxonomy" id="7764"/>
    <lineage>
        <taxon>Eukaryota</taxon>
        <taxon>Metazoa</taxon>
        <taxon>Chordata</taxon>
        <taxon>Craniata</taxon>
        <taxon>Vertebrata</taxon>
        <taxon>Cyclostomata</taxon>
        <taxon>Myxini</taxon>
        <taxon>Myxiniformes</taxon>
        <taxon>Myxinidae</taxon>
        <taxon>Eptatretinae</taxon>
        <taxon>Eptatretus</taxon>
    </lineage>
</organism>
<dbReference type="Ensembl" id="ENSEBUT00000016950.1">
    <property type="protein sequence ID" value="ENSEBUP00000016374.1"/>
    <property type="gene ID" value="ENSEBUG00000010276.1"/>
</dbReference>
<feature type="region of interest" description="Disordered" evidence="8">
    <location>
        <begin position="86"/>
        <end position="105"/>
    </location>
</feature>
<dbReference type="OMA" id="ICYLQRE"/>
<feature type="compositionally biased region" description="Low complexity" evidence="8">
    <location>
        <begin position="87"/>
        <end position="101"/>
    </location>
</feature>
<evidence type="ECO:0000256" key="7">
    <source>
        <dbReference type="ARBA" id="ARBA00023273"/>
    </source>
</evidence>
<evidence type="ECO:0000256" key="2">
    <source>
        <dbReference type="ARBA" id="ARBA00004138"/>
    </source>
</evidence>
<dbReference type="PRINTS" id="PR02098">
    <property type="entry name" value="HYLETHALUSS1"/>
</dbReference>
<comment type="subcellular location">
    <subcellularLocation>
        <location evidence="2">Cell projection</location>
        <location evidence="2">Cilium</location>
    </subcellularLocation>
    <subcellularLocation>
        <location evidence="1">Cytoplasm</location>
        <location evidence="1">Cytoskeleton</location>
        <location evidence="1">Microtubule organizing center</location>
        <location evidence="1">Centrosome</location>
        <location evidence="1">Centriole</location>
    </subcellularLocation>
</comment>
<protein>
    <submittedName>
        <fullName evidence="10">Si:dkey-23f9.4</fullName>
    </submittedName>
</protein>
<evidence type="ECO:0000256" key="4">
    <source>
        <dbReference type="ARBA" id="ARBA00022490"/>
    </source>
</evidence>
<evidence type="ECO:0000256" key="1">
    <source>
        <dbReference type="ARBA" id="ARBA00004114"/>
    </source>
</evidence>
<evidence type="ECO:0000256" key="5">
    <source>
        <dbReference type="ARBA" id="ARBA00022794"/>
    </source>
</evidence>